<evidence type="ECO:0000313" key="9">
    <source>
        <dbReference type="EMBL" id="AIF11993.1"/>
    </source>
</evidence>
<dbReference type="InterPro" id="IPR003607">
    <property type="entry name" value="HD/PDEase_dom"/>
</dbReference>
<dbReference type="SUPFAM" id="SSF109604">
    <property type="entry name" value="HD-domain/PDEase-like"/>
    <property type="match status" value="1"/>
</dbReference>
<name>A0A075HDP5_9ARCH</name>
<keyword evidence="7 9" id="KW-0378">Hydrolase</keyword>
<dbReference type="SMART" id="SM00471">
    <property type="entry name" value="HDc"/>
    <property type="match status" value="1"/>
</dbReference>
<evidence type="ECO:0000256" key="1">
    <source>
        <dbReference type="ARBA" id="ARBA00001638"/>
    </source>
</evidence>
<protein>
    <recommendedName>
        <fullName evidence="5">5'-deoxynucleotidase</fullName>
        <ecNumber evidence="5">3.1.3.89</ecNumber>
    </recommendedName>
</protein>
<accession>A0A075HDP5</accession>
<proteinExistence type="predicted"/>
<dbReference type="GO" id="GO:0005737">
    <property type="term" value="C:cytoplasm"/>
    <property type="evidence" value="ECO:0007669"/>
    <property type="project" value="TreeGrafter"/>
</dbReference>
<dbReference type="EC" id="3.1.3.89" evidence="5"/>
<dbReference type="InterPro" id="IPR006674">
    <property type="entry name" value="HD_domain"/>
</dbReference>
<evidence type="ECO:0000256" key="4">
    <source>
        <dbReference type="ARBA" id="ARBA00011738"/>
    </source>
</evidence>
<evidence type="ECO:0000256" key="5">
    <source>
        <dbReference type="ARBA" id="ARBA00012964"/>
    </source>
</evidence>
<dbReference type="EMBL" id="KF900933">
    <property type="protein sequence ID" value="AIF11993.1"/>
    <property type="molecule type" value="Genomic_DNA"/>
</dbReference>
<dbReference type="PANTHER" id="PTHR11845">
    <property type="entry name" value="5'-DEOXYNUCLEOTIDASE HDDC2"/>
    <property type="match status" value="1"/>
</dbReference>
<organism evidence="9">
    <name type="scientific">uncultured marine thaumarchaeote KM3_54_B03</name>
    <dbReference type="NCBI Taxonomy" id="1456189"/>
    <lineage>
        <taxon>Archaea</taxon>
        <taxon>Nitrososphaerota</taxon>
        <taxon>environmental samples</taxon>
    </lineage>
</organism>
<dbReference type="GO" id="GO:0046872">
    <property type="term" value="F:metal ion binding"/>
    <property type="evidence" value="ECO:0007669"/>
    <property type="project" value="UniProtKB-KW"/>
</dbReference>
<dbReference type="CDD" id="cd00077">
    <property type="entry name" value="HDc"/>
    <property type="match status" value="1"/>
</dbReference>
<dbReference type="GO" id="GO:0002953">
    <property type="term" value="F:5'-deoxynucleotidase activity"/>
    <property type="evidence" value="ECO:0007669"/>
    <property type="project" value="UniProtKB-EC"/>
</dbReference>
<reference evidence="9" key="1">
    <citation type="journal article" date="2014" name="Genome Biol. Evol.">
        <title>Pangenome evidence for extensive interdomain horizontal transfer affecting lineage core and shell genes in uncultured planktonic thaumarchaeota and euryarchaeota.</title>
        <authorList>
            <person name="Deschamps P."/>
            <person name="Zivanovic Y."/>
            <person name="Moreira D."/>
            <person name="Rodriguez-Valera F."/>
            <person name="Lopez-Garcia P."/>
        </authorList>
    </citation>
    <scope>NUCLEOTIDE SEQUENCE</scope>
</reference>
<sequence length="175" mass="20272">MIEDFFQKVLELKNVPRLGWKEKLGIKNPESVAEHSYSTSVMSMILSDLEGLNSERIIRMALLHDLAESVIGDITPDHITKNEKISKENIAMKQILKNLPSKIAKPYFEIWNEYRKNSSQEANLIHDIDKLEMAFQAKFYQDKGISKEKLQTFFDTAKKGIKNKNLRNILSNFIE</sequence>
<evidence type="ECO:0000256" key="7">
    <source>
        <dbReference type="ARBA" id="ARBA00022801"/>
    </source>
</evidence>
<comment type="catalytic activity">
    <reaction evidence="1">
        <text>a 2'-deoxyribonucleoside 5'-phosphate + H2O = a 2'-deoxyribonucleoside + phosphate</text>
        <dbReference type="Rhea" id="RHEA:36167"/>
        <dbReference type="ChEBI" id="CHEBI:15377"/>
        <dbReference type="ChEBI" id="CHEBI:18274"/>
        <dbReference type="ChEBI" id="CHEBI:43474"/>
        <dbReference type="ChEBI" id="CHEBI:65317"/>
        <dbReference type="EC" id="3.1.3.89"/>
    </reaction>
</comment>
<dbReference type="AlphaFoldDB" id="A0A075HDP5"/>
<evidence type="ECO:0000259" key="8">
    <source>
        <dbReference type="SMART" id="SM00471"/>
    </source>
</evidence>
<evidence type="ECO:0000256" key="3">
    <source>
        <dbReference type="ARBA" id="ARBA00001941"/>
    </source>
</evidence>
<comment type="subunit">
    <text evidence="4">Homodimer.</text>
</comment>
<dbReference type="FunFam" id="1.10.3210.10:FF:000035">
    <property type="entry name" value="HD family hydrolase"/>
    <property type="match status" value="1"/>
</dbReference>
<comment type="cofactor">
    <cofactor evidence="3">
        <name>Co(2+)</name>
        <dbReference type="ChEBI" id="CHEBI:48828"/>
    </cofactor>
</comment>
<dbReference type="Gene3D" id="1.10.3210.10">
    <property type="entry name" value="Hypothetical protein af1432"/>
    <property type="match status" value="1"/>
</dbReference>
<dbReference type="PANTHER" id="PTHR11845:SF13">
    <property type="entry name" value="5'-DEOXYNUCLEOTIDASE HDDC2"/>
    <property type="match status" value="1"/>
</dbReference>
<dbReference type="Pfam" id="PF13023">
    <property type="entry name" value="HD_3"/>
    <property type="match status" value="1"/>
</dbReference>
<feature type="domain" description="HD/PDEase" evidence="8">
    <location>
        <begin position="28"/>
        <end position="143"/>
    </location>
</feature>
<evidence type="ECO:0000256" key="2">
    <source>
        <dbReference type="ARBA" id="ARBA00001936"/>
    </source>
</evidence>
<dbReference type="InterPro" id="IPR039356">
    <property type="entry name" value="YfbR/HDDC2"/>
</dbReference>
<comment type="cofactor">
    <cofactor evidence="2">
        <name>Mn(2+)</name>
        <dbReference type="ChEBI" id="CHEBI:29035"/>
    </cofactor>
</comment>
<evidence type="ECO:0000256" key="6">
    <source>
        <dbReference type="ARBA" id="ARBA00022723"/>
    </source>
</evidence>
<keyword evidence="6" id="KW-0479">Metal-binding</keyword>